<gene>
    <name evidence="1" type="ORF">ECRASSUSDP1_LOCUS21924</name>
</gene>
<reference evidence="1" key="1">
    <citation type="submission" date="2023-07" db="EMBL/GenBank/DDBJ databases">
        <authorList>
            <consortium name="AG Swart"/>
            <person name="Singh M."/>
            <person name="Singh A."/>
            <person name="Seah K."/>
            <person name="Emmerich C."/>
        </authorList>
    </citation>
    <scope>NUCLEOTIDE SEQUENCE</scope>
    <source>
        <strain evidence="1">DP1</strain>
    </source>
</reference>
<comment type="caution">
    <text evidence="1">The sequence shown here is derived from an EMBL/GenBank/DDBJ whole genome shotgun (WGS) entry which is preliminary data.</text>
</comment>
<proteinExistence type="predicted"/>
<dbReference type="Proteomes" id="UP001295684">
    <property type="component" value="Unassembled WGS sequence"/>
</dbReference>
<sequence length="141" mass="16114">MAEQICTRKRSDLNDLKELALSILDETGFSEAKPPKRVRSVRQPAQKKVQSGICKVGNVKKRDAKFKNKLRVLLDQCNTVNIKKYSQKRLNGLNTKECSKASKCNQPAMQNKRVNNLTSNNLCPKYIRIKTLKCFEKESTI</sequence>
<dbReference type="EMBL" id="CAMPGE010022452">
    <property type="protein sequence ID" value="CAI2380489.1"/>
    <property type="molecule type" value="Genomic_DNA"/>
</dbReference>
<keyword evidence="2" id="KW-1185">Reference proteome</keyword>
<organism evidence="1 2">
    <name type="scientific">Euplotes crassus</name>
    <dbReference type="NCBI Taxonomy" id="5936"/>
    <lineage>
        <taxon>Eukaryota</taxon>
        <taxon>Sar</taxon>
        <taxon>Alveolata</taxon>
        <taxon>Ciliophora</taxon>
        <taxon>Intramacronucleata</taxon>
        <taxon>Spirotrichea</taxon>
        <taxon>Hypotrichia</taxon>
        <taxon>Euplotida</taxon>
        <taxon>Euplotidae</taxon>
        <taxon>Moneuplotes</taxon>
    </lineage>
</organism>
<evidence type="ECO:0000313" key="2">
    <source>
        <dbReference type="Proteomes" id="UP001295684"/>
    </source>
</evidence>
<evidence type="ECO:0000313" key="1">
    <source>
        <dbReference type="EMBL" id="CAI2380489.1"/>
    </source>
</evidence>
<protein>
    <submittedName>
        <fullName evidence="1">Uncharacterized protein</fullName>
    </submittedName>
</protein>
<dbReference type="AlphaFoldDB" id="A0AAD1XX15"/>
<accession>A0AAD1XX15</accession>
<name>A0AAD1XX15_EUPCR</name>